<dbReference type="EMBL" id="JASJQH010009194">
    <property type="protein sequence ID" value="KAK9680721.1"/>
    <property type="molecule type" value="Genomic_DNA"/>
</dbReference>
<dbReference type="InterPro" id="IPR036884">
    <property type="entry name" value="2Fe-2S-bd_dom_sf"/>
</dbReference>
<feature type="domain" description="FAD-binding PCMH-type" evidence="13">
    <location>
        <begin position="187"/>
        <end position="372"/>
    </location>
</feature>
<evidence type="ECO:0000313" key="14">
    <source>
        <dbReference type="EMBL" id="KAK9680721.1"/>
    </source>
</evidence>
<keyword evidence="9" id="KW-0560">Oxidoreductase</keyword>
<keyword evidence="6" id="KW-0001">2Fe-2S</keyword>
<dbReference type="SMART" id="SM01008">
    <property type="entry name" value="Ald_Xan_dh_C"/>
    <property type="match status" value="1"/>
</dbReference>
<dbReference type="PIRSF" id="PIRSF000127">
    <property type="entry name" value="Xanthine_DH"/>
    <property type="match status" value="1"/>
</dbReference>
<evidence type="ECO:0000256" key="12">
    <source>
        <dbReference type="ARBA" id="ARBA00034078"/>
    </source>
</evidence>
<evidence type="ECO:0000256" key="1">
    <source>
        <dbReference type="ARBA" id="ARBA00001924"/>
    </source>
</evidence>
<dbReference type="Gene3D" id="3.30.365.10">
    <property type="entry name" value="Aldehyde oxidase/xanthine dehydrogenase, molybdopterin binding domain"/>
    <property type="match status" value="4"/>
</dbReference>
<dbReference type="SUPFAM" id="SSF54665">
    <property type="entry name" value="CO dehydrogenase molybdoprotein N-domain-like"/>
    <property type="match status" value="1"/>
</dbReference>
<dbReference type="InterPro" id="IPR036683">
    <property type="entry name" value="CO_DH_flav_C_dom_sf"/>
</dbReference>
<dbReference type="PANTHER" id="PTHR45444:SF3">
    <property type="entry name" value="XANTHINE DEHYDROGENASE"/>
    <property type="match status" value="1"/>
</dbReference>
<evidence type="ECO:0000256" key="10">
    <source>
        <dbReference type="ARBA" id="ARBA00023004"/>
    </source>
</evidence>
<comment type="similarity">
    <text evidence="3">Belongs to the xanthine dehydrogenase family.</text>
</comment>
<evidence type="ECO:0000256" key="7">
    <source>
        <dbReference type="ARBA" id="ARBA00022723"/>
    </source>
</evidence>
<evidence type="ECO:0000256" key="6">
    <source>
        <dbReference type="ARBA" id="ARBA00022714"/>
    </source>
</evidence>
<dbReference type="Pfam" id="PF01315">
    <property type="entry name" value="Ald_Xan_dh_C"/>
    <property type="match status" value="1"/>
</dbReference>
<protein>
    <recommendedName>
        <fullName evidence="13">FAD-binding PCMH-type domain-containing protein</fullName>
    </recommendedName>
</protein>
<dbReference type="InterPro" id="IPR002888">
    <property type="entry name" value="2Fe-2S-bd"/>
</dbReference>
<dbReference type="PROSITE" id="PS51387">
    <property type="entry name" value="FAD_PCMH"/>
    <property type="match status" value="1"/>
</dbReference>
<dbReference type="Gene3D" id="3.90.1170.50">
    <property type="entry name" value="Aldehyde oxidase/xanthine dehydrogenase, a/b hammerhead"/>
    <property type="match status" value="1"/>
</dbReference>
<evidence type="ECO:0000313" key="15">
    <source>
        <dbReference type="Proteomes" id="UP001479436"/>
    </source>
</evidence>
<keyword evidence="11" id="KW-0411">Iron-sulfur</keyword>
<dbReference type="Pfam" id="PF01799">
    <property type="entry name" value="Fer2_2"/>
    <property type="match status" value="1"/>
</dbReference>
<dbReference type="Pfam" id="PF00941">
    <property type="entry name" value="FAD_binding_5"/>
    <property type="match status" value="1"/>
</dbReference>
<comment type="cofactor">
    <cofactor evidence="1">
        <name>Mo-molybdopterin</name>
        <dbReference type="ChEBI" id="CHEBI:71302"/>
    </cofactor>
</comment>
<keyword evidence="5" id="KW-0285">Flavoprotein</keyword>
<evidence type="ECO:0000256" key="9">
    <source>
        <dbReference type="ARBA" id="ARBA00023002"/>
    </source>
</evidence>
<accession>A0ABR2VND0</accession>
<proteinExistence type="inferred from homology"/>
<dbReference type="InterPro" id="IPR037165">
    <property type="entry name" value="AldOxase/xan_DH_Mopterin-bd_sf"/>
</dbReference>
<evidence type="ECO:0000256" key="3">
    <source>
        <dbReference type="ARBA" id="ARBA00006849"/>
    </source>
</evidence>
<dbReference type="Pfam" id="PF02738">
    <property type="entry name" value="MoCoBD_1"/>
    <property type="match status" value="1"/>
</dbReference>
<evidence type="ECO:0000259" key="13">
    <source>
        <dbReference type="PROSITE" id="PS51387"/>
    </source>
</evidence>
<comment type="cofactor">
    <cofactor evidence="2">
        <name>FAD</name>
        <dbReference type="ChEBI" id="CHEBI:57692"/>
    </cofactor>
</comment>
<comment type="caution">
    <text evidence="14">The sequence shown here is derived from an EMBL/GenBank/DDBJ whole genome shotgun (WGS) entry which is preliminary data.</text>
</comment>
<dbReference type="InterPro" id="IPR036856">
    <property type="entry name" value="Ald_Oxase/Xan_DH_a/b_sf"/>
</dbReference>
<dbReference type="InterPro" id="IPR016208">
    <property type="entry name" value="Ald_Oxase/xanthine_DH-like"/>
</dbReference>
<dbReference type="SUPFAM" id="SSF56176">
    <property type="entry name" value="FAD-binding/transporter-associated domain-like"/>
    <property type="match status" value="1"/>
</dbReference>
<dbReference type="SUPFAM" id="SSF47741">
    <property type="entry name" value="CO dehydrogenase ISP C-domain like"/>
    <property type="match status" value="1"/>
</dbReference>
<keyword evidence="7" id="KW-0479">Metal-binding</keyword>
<dbReference type="InterPro" id="IPR036318">
    <property type="entry name" value="FAD-bd_PCMH-like_sf"/>
</dbReference>
<keyword evidence="10" id="KW-0408">Iron</keyword>
<dbReference type="PANTHER" id="PTHR45444">
    <property type="entry name" value="XANTHINE DEHYDROGENASE"/>
    <property type="match status" value="1"/>
</dbReference>
<gene>
    <name evidence="14" type="ORF">K7432_015868</name>
</gene>
<keyword evidence="4" id="KW-0500">Molybdenum</keyword>
<evidence type="ECO:0000256" key="5">
    <source>
        <dbReference type="ARBA" id="ARBA00022630"/>
    </source>
</evidence>
<evidence type="ECO:0000256" key="2">
    <source>
        <dbReference type="ARBA" id="ARBA00001974"/>
    </source>
</evidence>
<evidence type="ECO:0000256" key="8">
    <source>
        <dbReference type="ARBA" id="ARBA00022827"/>
    </source>
</evidence>
<dbReference type="Gene3D" id="3.30.390.50">
    <property type="entry name" value="CO dehydrogenase flavoprotein, C-terminal domain"/>
    <property type="match status" value="1"/>
</dbReference>
<comment type="cofactor">
    <cofactor evidence="12">
        <name>[2Fe-2S] cluster</name>
        <dbReference type="ChEBI" id="CHEBI:190135"/>
    </cofactor>
</comment>
<keyword evidence="8" id="KW-0274">FAD</keyword>
<dbReference type="SMART" id="SM01092">
    <property type="entry name" value="CO_deh_flav_C"/>
    <property type="match status" value="1"/>
</dbReference>
<dbReference type="Gene3D" id="3.30.43.10">
    <property type="entry name" value="Uridine Diphospho-n-acetylenolpyruvylglucosamine Reductase, domain 2"/>
    <property type="match status" value="1"/>
</dbReference>
<dbReference type="SUPFAM" id="SSF55447">
    <property type="entry name" value="CO dehydrogenase flavoprotein C-terminal domain-like"/>
    <property type="match status" value="1"/>
</dbReference>
<dbReference type="InterPro" id="IPR008274">
    <property type="entry name" value="AldOxase/xan_DH_MoCoBD1"/>
</dbReference>
<reference evidence="14 15" key="1">
    <citation type="submission" date="2023-04" db="EMBL/GenBank/DDBJ databases">
        <title>Genome of Basidiobolus ranarum AG-B5.</title>
        <authorList>
            <person name="Stajich J.E."/>
            <person name="Carter-House D."/>
            <person name="Gryganskyi A."/>
        </authorList>
    </citation>
    <scope>NUCLEOTIDE SEQUENCE [LARGE SCALE GENOMIC DNA]</scope>
    <source>
        <strain evidence="14 15">AG-B5</strain>
    </source>
</reference>
<keyword evidence="15" id="KW-1185">Reference proteome</keyword>
<organism evidence="14 15">
    <name type="scientific">Basidiobolus ranarum</name>
    <dbReference type="NCBI Taxonomy" id="34480"/>
    <lineage>
        <taxon>Eukaryota</taxon>
        <taxon>Fungi</taxon>
        <taxon>Fungi incertae sedis</taxon>
        <taxon>Zoopagomycota</taxon>
        <taxon>Entomophthoromycotina</taxon>
        <taxon>Basidiobolomycetes</taxon>
        <taxon>Basidiobolales</taxon>
        <taxon>Basidiobolaceae</taxon>
        <taxon>Basidiobolus</taxon>
    </lineage>
</organism>
<dbReference type="Pfam" id="PF20256">
    <property type="entry name" value="MoCoBD_2"/>
    <property type="match status" value="1"/>
</dbReference>
<dbReference type="Gene3D" id="1.10.150.120">
    <property type="entry name" value="[2Fe-2S]-binding domain"/>
    <property type="match status" value="1"/>
</dbReference>
<sequence length="1195" mass="132313">MDGKHVITIEGIGNTKNPHPIQERIDLAHGSQCGFCTPGIAMSLYALLRNNPNPTEHDIEEAFDGNLCRCTGYRPILDAAKTFATPAGGCCGGDKAAGGCCQDQKVEVKVEKPQIRGCGKEGGCCQDKQEYDDKLNFAVDTTKFEKVKVKKYDPSQELIFPPGLIKYAHSERESVDGGKSGLKPLAFSNNRYKWYRPLELEELLQLKAEYPDAKIIAGNSEVGIEIKFKQIYYPVMIYVSDIEELKKVEYSEEGITFGANITLSNFERVLKGAVEKYEPSKTENFKSYLSNLRWFAGRQIRNVGTIGGNIVTASPISDLNPVFVSSRAIMIVGSKEGGLRSIKMTEFFLGYRKTALRPGEVVVSLFVPFTKEHEYSQSFKQAKRKDDDIAIANGGLRVKFEKSGEKLLVKDVVLAFGGMGPTTLQAKSAMEFLVGKEWGYREDFLEVVKRLDYDLPIQFSSPGGMAEYRKALAASFFYKFWCNVSNRLGLDVEEAKFAEEVEDIERAVSQASQSMPVRPESIVGKGVAHLSALKQVTGEAIYVDDMPSYGGELYGALVTSKRAHAKILSVDATAALESDGAVAFYSAKDVPGSNTWGPVFQDEEIFATTEVFFLGQIIGIVVGKTQDQAQAAARMVNIEYEELPHILTIEEAIEKESYVPAPREIIRGDVDEAFKNCDFVFEGETKIGGQEHFYLETNACIVVPKEGDEMEIFSSTQNPTESQHVVAKALGCSDSRVIIRTKRLGGGFGGKESRTVMLTAPLAVAAHHLRKPIRIMLDRDEDMLISGQRHPFLGRWKVGVNKDGKLQALDVRVYANAGWSADLTMAVVERAMSHSDNCYWIPNVRTVGKACITNIHSNTAYRGFGGPQGMIICENWVHEVADHLNIPVEKFREINMYKEGQITHFNQKLTDWHIPMMWDKIKESSNYDTRRRAVDEFNQAHTFKKRGLAIIPTKFGISFTAKHLNQAGALVHVYTDGSVLLTHGGIEMGQGIHTKMAQIAAETLNVPLDRVYVNETATNTVANSSPTAASAGSDLNGQAVKAACEQIAERLKPYRERMPEANIAELAKAAYFDRVNLSANGYYKTPDIGYVWGKNEGMMFFYFTLGVAVSEVEIDVLTGDHTIISTDILMDVGKSLNYSIDLGQVEGAWLQGAGWSTMEETLFFPNGMLFTRGPELPSGFVGWGRVQSAQDHSWQ</sequence>
<name>A0ABR2VND0_9FUNG</name>
<dbReference type="Pfam" id="PF03450">
    <property type="entry name" value="CO_deh_flav_C"/>
    <property type="match status" value="1"/>
</dbReference>
<evidence type="ECO:0000256" key="4">
    <source>
        <dbReference type="ARBA" id="ARBA00022505"/>
    </source>
</evidence>
<dbReference type="Gene3D" id="3.30.465.10">
    <property type="match status" value="1"/>
</dbReference>
<dbReference type="InterPro" id="IPR016166">
    <property type="entry name" value="FAD-bd_PCMH"/>
</dbReference>
<dbReference type="InterPro" id="IPR016169">
    <property type="entry name" value="FAD-bd_PCMH_sub2"/>
</dbReference>
<dbReference type="InterPro" id="IPR005107">
    <property type="entry name" value="CO_DH_flav_C"/>
</dbReference>
<dbReference type="Proteomes" id="UP001479436">
    <property type="component" value="Unassembled WGS sequence"/>
</dbReference>
<dbReference type="InterPro" id="IPR016167">
    <property type="entry name" value="FAD-bd_PCMH_sub1"/>
</dbReference>
<dbReference type="InterPro" id="IPR046867">
    <property type="entry name" value="AldOxase/xan_DH_MoCoBD2"/>
</dbReference>
<dbReference type="InterPro" id="IPR002346">
    <property type="entry name" value="Mopterin_DH_FAD-bd"/>
</dbReference>
<evidence type="ECO:0000256" key="11">
    <source>
        <dbReference type="ARBA" id="ARBA00023014"/>
    </source>
</evidence>
<dbReference type="InterPro" id="IPR000674">
    <property type="entry name" value="Ald_Oxase/Xan_DH_a/b"/>
</dbReference>
<dbReference type="SUPFAM" id="SSF56003">
    <property type="entry name" value="Molybdenum cofactor-binding domain"/>
    <property type="match status" value="1"/>
</dbReference>